<dbReference type="InterPro" id="IPR018060">
    <property type="entry name" value="HTH_AraC"/>
</dbReference>
<feature type="domain" description="HTH araC/xylS-type" evidence="1">
    <location>
        <begin position="95"/>
        <end position="134"/>
    </location>
</feature>
<evidence type="ECO:0000259" key="1">
    <source>
        <dbReference type="PROSITE" id="PS01124"/>
    </source>
</evidence>
<name>A0A3S5DDJ4_SALET</name>
<sequence>MPDECTVAFAGRFPIPGGAGSIAAAGAGWLLSFALAVNQSVLQQVRQLVGLMERAGDSMDAPAVANCEILFMQLLVLLRRSSLMEGATNNDAKLNQLMAWLEDHFAEEVCWEAVAEQFSLSLRTLHRQLKQHTG</sequence>
<dbReference type="AlphaFoldDB" id="A0A3S5DDJ4"/>
<dbReference type="Gene3D" id="1.10.10.60">
    <property type="entry name" value="Homeodomain-like"/>
    <property type="match status" value="1"/>
</dbReference>
<dbReference type="Proteomes" id="UP000277214">
    <property type="component" value="Chromosome 1"/>
</dbReference>
<dbReference type="PROSITE" id="PS01124">
    <property type="entry name" value="HTH_ARAC_FAMILY_2"/>
    <property type="match status" value="1"/>
</dbReference>
<reference evidence="2 3" key="1">
    <citation type="submission" date="2018-12" db="EMBL/GenBank/DDBJ databases">
        <authorList>
            <consortium name="Pathogen Informatics"/>
        </authorList>
    </citation>
    <scope>NUCLEOTIDE SEQUENCE [LARGE SCALE GENOMIC DNA]</scope>
    <source>
        <strain evidence="2 3">NCTC8272</strain>
    </source>
</reference>
<dbReference type="GO" id="GO:0003700">
    <property type="term" value="F:DNA-binding transcription factor activity"/>
    <property type="evidence" value="ECO:0007669"/>
    <property type="project" value="InterPro"/>
</dbReference>
<gene>
    <name evidence="2" type="primary">rhaS_2</name>
    <name evidence="2" type="ORF">NCTC8272_04119</name>
</gene>
<protein>
    <submittedName>
        <fullName evidence="2">L-rhamnose operon regulatory protein</fullName>
    </submittedName>
</protein>
<evidence type="ECO:0000313" key="3">
    <source>
        <dbReference type="Proteomes" id="UP000277214"/>
    </source>
</evidence>
<organism evidence="2 3">
    <name type="scientific">Salmonella enterica I</name>
    <dbReference type="NCBI Taxonomy" id="59201"/>
    <lineage>
        <taxon>Bacteria</taxon>
        <taxon>Pseudomonadati</taxon>
        <taxon>Pseudomonadota</taxon>
        <taxon>Gammaproteobacteria</taxon>
        <taxon>Enterobacterales</taxon>
        <taxon>Enterobacteriaceae</taxon>
        <taxon>Salmonella</taxon>
    </lineage>
</organism>
<proteinExistence type="predicted"/>
<dbReference type="EMBL" id="LR134149">
    <property type="protein sequence ID" value="VEA41863.1"/>
    <property type="molecule type" value="Genomic_DNA"/>
</dbReference>
<evidence type="ECO:0000313" key="2">
    <source>
        <dbReference type="EMBL" id="VEA41863.1"/>
    </source>
</evidence>
<dbReference type="GO" id="GO:0043565">
    <property type="term" value="F:sequence-specific DNA binding"/>
    <property type="evidence" value="ECO:0007669"/>
    <property type="project" value="InterPro"/>
</dbReference>
<accession>A0A3S5DDJ4</accession>